<feature type="compositionally biased region" description="Basic and acidic residues" evidence="1">
    <location>
        <begin position="12"/>
        <end position="21"/>
    </location>
</feature>
<feature type="compositionally biased region" description="Low complexity" evidence="1">
    <location>
        <begin position="88"/>
        <end position="107"/>
    </location>
</feature>
<dbReference type="InterPro" id="IPR014710">
    <property type="entry name" value="RmlC-like_jellyroll"/>
</dbReference>
<accession>A0A5M3XY02</accession>
<gene>
    <name evidence="2" type="ORF">Aple_072220</name>
</gene>
<keyword evidence="3" id="KW-1185">Reference proteome</keyword>
<dbReference type="Gene3D" id="2.60.120.10">
    <property type="entry name" value="Jelly Rolls"/>
    <property type="match status" value="1"/>
</dbReference>
<dbReference type="InterPro" id="IPR011051">
    <property type="entry name" value="RmlC_Cupin_sf"/>
</dbReference>
<feature type="region of interest" description="Disordered" evidence="1">
    <location>
        <begin position="68"/>
        <end position="107"/>
    </location>
</feature>
<evidence type="ECO:0000313" key="2">
    <source>
        <dbReference type="EMBL" id="GES24323.1"/>
    </source>
</evidence>
<dbReference type="Proteomes" id="UP000377595">
    <property type="component" value="Unassembled WGS sequence"/>
</dbReference>
<evidence type="ECO:0000313" key="3">
    <source>
        <dbReference type="Proteomes" id="UP000377595"/>
    </source>
</evidence>
<dbReference type="OrthoDB" id="7060081at2"/>
<organism evidence="2 3">
    <name type="scientific">Acrocarpospora pleiomorpha</name>
    <dbReference type="NCBI Taxonomy" id="90975"/>
    <lineage>
        <taxon>Bacteria</taxon>
        <taxon>Bacillati</taxon>
        <taxon>Actinomycetota</taxon>
        <taxon>Actinomycetes</taxon>
        <taxon>Streptosporangiales</taxon>
        <taxon>Streptosporangiaceae</taxon>
        <taxon>Acrocarpospora</taxon>
    </lineage>
</organism>
<sequence>MRVAATSASRVRVLEYRDRPGAKTNPHRHPDSVMYTLSSFRRRVATGGREVEVELPAGQVRWLAAQEHHGENIGDTDTHTLFVELKEPSPSGSSPVGEPLGPSTNSD</sequence>
<feature type="region of interest" description="Disordered" evidence="1">
    <location>
        <begin position="1"/>
        <end position="32"/>
    </location>
</feature>
<dbReference type="AlphaFoldDB" id="A0A5M3XY02"/>
<dbReference type="EMBL" id="BLAF01000051">
    <property type="protein sequence ID" value="GES24323.1"/>
    <property type="molecule type" value="Genomic_DNA"/>
</dbReference>
<proteinExistence type="predicted"/>
<dbReference type="SUPFAM" id="SSF51182">
    <property type="entry name" value="RmlC-like cupins"/>
    <property type="match status" value="1"/>
</dbReference>
<name>A0A5M3XY02_9ACTN</name>
<evidence type="ECO:0000256" key="1">
    <source>
        <dbReference type="SAM" id="MobiDB-lite"/>
    </source>
</evidence>
<reference evidence="2 3" key="1">
    <citation type="submission" date="2019-10" db="EMBL/GenBank/DDBJ databases">
        <title>Whole genome shotgun sequence of Acrocarpospora pleiomorpha NBRC 16267.</title>
        <authorList>
            <person name="Ichikawa N."/>
            <person name="Kimura A."/>
            <person name="Kitahashi Y."/>
            <person name="Komaki H."/>
            <person name="Oguchi A."/>
        </authorList>
    </citation>
    <scope>NUCLEOTIDE SEQUENCE [LARGE SCALE GENOMIC DNA]</scope>
    <source>
        <strain evidence="2 3">NBRC 16267</strain>
    </source>
</reference>
<evidence type="ECO:0008006" key="4">
    <source>
        <dbReference type="Google" id="ProtNLM"/>
    </source>
</evidence>
<feature type="compositionally biased region" description="Basic and acidic residues" evidence="1">
    <location>
        <begin position="68"/>
        <end position="78"/>
    </location>
</feature>
<comment type="caution">
    <text evidence="2">The sequence shown here is derived from an EMBL/GenBank/DDBJ whole genome shotgun (WGS) entry which is preliminary data.</text>
</comment>
<protein>
    <recommendedName>
        <fullName evidence="4">Cytoplasmic protein</fullName>
    </recommendedName>
</protein>